<name>A0A934HR00_9CLOT</name>
<dbReference type="Pfam" id="PF08281">
    <property type="entry name" value="Sigma70_r4_2"/>
    <property type="match status" value="1"/>
</dbReference>
<dbReference type="GO" id="GO:0003677">
    <property type="term" value="F:DNA binding"/>
    <property type="evidence" value="ECO:0007669"/>
    <property type="project" value="InterPro"/>
</dbReference>
<evidence type="ECO:0000313" key="3">
    <source>
        <dbReference type="Proteomes" id="UP000622687"/>
    </source>
</evidence>
<dbReference type="SUPFAM" id="SSF88659">
    <property type="entry name" value="Sigma3 and sigma4 domains of RNA polymerase sigma factors"/>
    <property type="match status" value="1"/>
</dbReference>
<evidence type="ECO:0000259" key="1">
    <source>
        <dbReference type="Pfam" id="PF08281"/>
    </source>
</evidence>
<dbReference type="InterPro" id="IPR013324">
    <property type="entry name" value="RNA_pol_sigma_r3/r4-like"/>
</dbReference>
<keyword evidence="3" id="KW-1185">Reference proteome</keyword>
<evidence type="ECO:0000313" key="2">
    <source>
        <dbReference type="EMBL" id="MBI6872720.1"/>
    </source>
</evidence>
<comment type="caution">
    <text evidence="2">The sequence shown here is derived from an EMBL/GenBank/DDBJ whole genome shotgun (WGS) entry which is preliminary data.</text>
</comment>
<reference evidence="2" key="1">
    <citation type="submission" date="2020-12" db="EMBL/GenBank/DDBJ databases">
        <title>Clostridium thailandense sp. nov., a novel acetogenic bacterium isolated from peat land soil in Thailand.</title>
        <authorList>
            <person name="Chaikitkaew S."/>
            <person name="Birkeland N.K."/>
        </authorList>
    </citation>
    <scope>NUCLEOTIDE SEQUENCE</scope>
    <source>
        <strain evidence="2">DSM 17425</strain>
    </source>
</reference>
<dbReference type="GO" id="GO:0016987">
    <property type="term" value="F:sigma factor activity"/>
    <property type="evidence" value="ECO:0007669"/>
    <property type="project" value="InterPro"/>
</dbReference>
<dbReference type="InterPro" id="IPR013249">
    <property type="entry name" value="RNA_pol_sigma70_r4_t2"/>
</dbReference>
<dbReference type="GO" id="GO:0006352">
    <property type="term" value="P:DNA-templated transcription initiation"/>
    <property type="evidence" value="ECO:0007669"/>
    <property type="project" value="InterPro"/>
</dbReference>
<dbReference type="Gene3D" id="1.20.140.160">
    <property type="match status" value="1"/>
</dbReference>
<organism evidence="2 3">
    <name type="scientific">Clostridium aciditolerans</name>
    <dbReference type="NCBI Taxonomy" id="339861"/>
    <lineage>
        <taxon>Bacteria</taxon>
        <taxon>Bacillati</taxon>
        <taxon>Bacillota</taxon>
        <taxon>Clostridia</taxon>
        <taxon>Eubacteriales</taxon>
        <taxon>Clostridiaceae</taxon>
        <taxon>Clostridium</taxon>
    </lineage>
</organism>
<sequence length="207" mass="24891">MENNKTRLQKLIEDLENKKYEAYIEVHGMFKRYSNSIYERYIGKNYGNKYKFEYISRVEDEIINGAHDFNGVEDKQFYSYVNTRIKNCCLKFLRDYIKPAYQVVSLNEYYKGTSITKYSSDMLQVEEYVTVKITNEELIYKELMPMLSREERDALKCRLDENETIEEYAKRKNCKEVTVRSYISKAVKKLRNSSNKDQLAKKYMIKF</sequence>
<protein>
    <submittedName>
        <fullName evidence="2">Sigma-70 family RNA polymerase sigma factor</fullName>
    </submittedName>
</protein>
<dbReference type="EMBL" id="JAEEGB010000008">
    <property type="protein sequence ID" value="MBI6872720.1"/>
    <property type="molecule type" value="Genomic_DNA"/>
</dbReference>
<accession>A0A934HR00</accession>
<gene>
    <name evidence="2" type="ORF">I6U51_08340</name>
</gene>
<feature type="domain" description="RNA polymerase sigma factor 70 region 4 type 2" evidence="1">
    <location>
        <begin position="140"/>
        <end position="190"/>
    </location>
</feature>
<dbReference type="RefSeq" id="WP_211142224.1">
    <property type="nucleotide sequence ID" value="NZ_JAEEGB010000008.1"/>
</dbReference>
<proteinExistence type="predicted"/>
<dbReference type="AlphaFoldDB" id="A0A934HR00"/>
<dbReference type="Proteomes" id="UP000622687">
    <property type="component" value="Unassembled WGS sequence"/>
</dbReference>